<name>A0A401TDI6_CHIPU</name>
<evidence type="ECO:0000313" key="2">
    <source>
        <dbReference type="EMBL" id="GCC40702.1"/>
    </source>
</evidence>
<feature type="compositionally biased region" description="Basic residues" evidence="1">
    <location>
        <begin position="81"/>
        <end position="92"/>
    </location>
</feature>
<gene>
    <name evidence="2" type="ORF">chiPu_0024692</name>
</gene>
<organism evidence="2 3">
    <name type="scientific">Chiloscyllium punctatum</name>
    <name type="common">Brownbanded bambooshark</name>
    <name type="synonym">Hemiscyllium punctatum</name>
    <dbReference type="NCBI Taxonomy" id="137246"/>
    <lineage>
        <taxon>Eukaryota</taxon>
        <taxon>Metazoa</taxon>
        <taxon>Chordata</taxon>
        <taxon>Craniata</taxon>
        <taxon>Vertebrata</taxon>
        <taxon>Chondrichthyes</taxon>
        <taxon>Elasmobranchii</taxon>
        <taxon>Galeomorphii</taxon>
        <taxon>Galeoidea</taxon>
        <taxon>Orectolobiformes</taxon>
        <taxon>Hemiscylliidae</taxon>
        <taxon>Chiloscyllium</taxon>
    </lineage>
</organism>
<keyword evidence="3" id="KW-1185">Reference proteome</keyword>
<reference evidence="2 3" key="1">
    <citation type="journal article" date="2018" name="Nat. Ecol. Evol.">
        <title>Shark genomes provide insights into elasmobranch evolution and the origin of vertebrates.</title>
        <authorList>
            <person name="Hara Y"/>
            <person name="Yamaguchi K"/>
            <person name="Onimaru K"/>
            <person name="Kadota M"/>
            <person name="Koyanagi M"/>
            <person name="Keeley SD"/>
            <person name="Tatsumi K"/>
            <person name="Tanaka K"/>
            <person name="Motone F"/>
            <person name="Kageyama Y"/>
            <person name="Nozu R"/>
            <person name="Adachi N"/>
            <person name="Nishimura O"/>
            <person name="Nakagawa R"/>
            <person name="Tanegashima C"/>
            <person name="Kiyatake I"/>
            <person name="Matsumoto R"/>
            <person name="Murakumo K"/>
            <person name="Nishida K"/>
            <person name="Terakita A"/>
            <person name="Kuratani S"/>
            <person name="Sato K"/>
            <person name="Hyodo S Kuraku.S."/>
        </authorList>
    </citation>
    <scope>NUCLEOTIDE SEQUENCE [LARGE SCALE GENOMIC DNA]</scope>
</reference>
<dbReference type="EMBL" id="BEZZ01044205">
    <property type="protein sequence ID" value="GCC40702.1"/>
    <property type="molecule type" value="Genomic_DNA"/>
</dbReference>
<dbReference type="Proteomes" id="UP000287033">
    <property type="component" value="Unassembled WGS sequence"/>
</dbReference>
<dbReference type="AlphaFoldDB" id="A0A401TDI6"/>
<evidence type="ECO:0000313" key="3">
    <source>
        <dbReference type="Proteomes" id="UP000287033"/>
    </source>
</evidence>
<feature type="region of interest" description="Disordered" evidence="1">
    <location>
        <begin position="1"/>
        <end position="106"/>
    </location>
</feature>
<comment type="caution">
    <text evidence="2">The sequence shown here is derived from an EMBL/GenBank/DDBJ whole genome shotgun (WGS) entry which is preliminary data.</text>
</comment>
<evidence type="ECO:0000256" key="1">
    <source>
        <dbReference type="SAM" id="MobiDB-lite"/>
    </source>
</evidence>
<protein>
    <submittedName>
        <fullName evidence="2">Uncharacterized protein</fullName>
    </submittedName>
</protein>
<sequence>MGQMDEFKEELDRVPKGSGIGEGGRTWRRRPVTDDDRAFARRRGDSGSRGKGGGGVDARPASAGLTSPRRPQRRVTVAVRGRVKGARRRGTSRRSAFYGKERAGRGWRRRHRVIRDTPPEEGACALQLGRCRGSASATKWRLLTRY</sequence>
<proteinExistence type="predicted"/>
<feature type="compositionally biased region" description="Basic and acidic residues" evidence="1">
    <location>
        <begin position="31"/>
        <end position="48"/>
    </location>
</feature>
<accession>A0A401TDI6</accession>